<proteinExistence type="predicted"/>
<dbReference type="InterPro" id="IPR036868">
    <property type="entry name" value="TusA-like_sf"/>
</dbReference>
<dbReference type="Proteomes" id="UP000192042">
    <property type="component" value="Chromosome I"/>
</dbReference>
<gene>
    <name evidence="1" type="ORF">NSJP_2812</name>
</gene>
<protein>
    <submittedName>
        <fullName evidence="1">Uncharacterized protein</fullName>
    </submittedName>
</protein>
<dbReference type="EMBL" id="LT828648">
    <property type="protein sequence ID" value="SLM48979.1"/>
    <property type="molecule type" value="Genomic_DNA"/>
</dbReference>
<dbReference type="STRING" id="1325564.NSJP_2812"/>
<dbReference type="KEGG" id="nja:NSJP_2812"/>
<evidence type="ECO:0000313" key="2">
    <source>
        <dbReference type="Proteomes" id="UP000192042"/>
    </source>
</evidence>
<organism evidence="1 2">
    <name type="scientific">Nitrospira japonica</name>
    <dbReference type="NCBI Taxonomy" id="1325564"/>
    <lineage>
        <taxon>Bacteria</taxon>
        <taxon>Pseudomonadati</taxon>
        <taxon>Nitrospirota</taxon>
        <taxon>Nitrospiria</taxon>
        <taxon>Nitrospirales</taxon>
        <taxon>Nitrospiraceae</taxon>
        <taxon>Nitrospira</taxon>
    </lineage>
</organism>
<accession>A0A1W1I7Z5</accession>
<dbReference type="SUPFAM" id="SSF64307">
    <property type="entry name" value="SirA-like"/>
    <property type="match status" value="1"/>
</dbReference>
<reference evidence="1 2" key="1">
    <citation type="submission" date="2017-03" db="EMBL/GenBank/DDBJ databases">
        <authorList>
            <person name="Afonso C.L."/>
            <person name="Miller P.J."/>
            <person name="Scott M.A."/>
            <person name="Spackman E."/>
            <person name="Goraichik I."/>
            <person name="Dimitrov K.M."/>
            <person name="Suarez D.L."/>
            <person name="Swayne D.E."/>
        </authorList>
    </citation>
    <scope>NUCLEOTIDE SEQUENCE [LARGE SCALE GENOMIC DNA]</scope>
    <source>
        <strain evidence="1">Genome sequencing of Nitrospira japonica strain NJ11</strain>
    </source>
</reference>
<dbReference type="AlphaFoldDB" id="A0A1W1I7Z5"/>
<keyword evidence="2" id="KW-1185">Reference proteome</keyword>
<evidence type="ECO:0000313" key="1">
    <source>
        <dbReference type="EMBL" id="SLM48979.1"/>
    </source>
</evidence>
<name>A0A1W1I7Z5_9BACT</name>
<sequence>MRCFEMAVVKMAQALTAKKIKELAAGQVVEVVSDDEGIKKDMPAWWVRYSTDQFAPKGISVEWWWRCASAPA</sequence>
<dbReference type="Gene3D" id="3.30.110.40">
    <property type="entry name" value="TusA-like domain"/>
    <property type="match status" value="1"/>
</dbReference>